<name>A0A6V8HQK6_TALPI</name>
<evidence type="ECO:0008006" key="4">
    <source>
        <dbReference type="Google" id="ProtNLM"/>
    </source>
</evidence>
<keyword evidence="3" id="KW-1185">Reference proteome</keyword>
<comment type="caution">
    <text evidence="2">The sequence shown here is derived from an EMBL/GenBank/DDBJ whole genome shotgun (WGS) entry which is preliminary data.</text>
</comment>
<feature type="region of interest" description="Disordered" evidence="1">
    <location>
        <begin position="1"/>
        <end position="24"/>
    </location>
</feature>
<evidence type="ECO:0000256" key="1">
    <source>
        <dbReference type="SAM" id="MobiDB-lite"/>
    </source>
</evidence>
<evidence type="ECO:0000313" key="2">
    <source>
        <dbReference type="EMBL" id="GAM44076.1"/>
    </source>
</evidence>
<protein>
    <recommendedName>
        <fullName evidence="4">Retrotransposon gag domain-containing protein</fullName>
    </recommendedName>
</protein>
<gene>
    <name evidence="2" type="ORF">TCE0_060f19406</name>
</gene>
<evidence type="ECO:0000313" key="3">
    <source>
        <dbReference type="Proteomes" id="UP000053095"/>
    </source>
</evidence>
<feature type="compositionally biased region" description="Polar residues" evidence="1">
    <location>
        <begin position="191"/>
        <end position="200"/>
    </location>
</feature>
<feature type="compositionally biased region" description="Basic and acidic residues" evidence="1">
    <location>
        <begin position="8"/>
        <end position="24"/>
    </location>
</feature>
<dbReference type="Proteomes" id="UP000053095">
    <property type="component" value="Unassembled WGS sequence"/>
</dbReference>
<proteinExistence type="predicted"/>
<dbReference type="AlphaFoldDB" id="A0A6V8HQK6"/>
<sequence length="206" mass="23855">MNTAAPVEHQEDARCPRHTHKDPGEYGDLDRSKFVPFYIGLIAEFRIAYSWMILHGDDPDATEETLQAVLNHLKKLFENRHAAEKANLQLVQLKYLNDSFRDYITELDRLMLLAGGIDWSDRHKITLVKNELNRRMRMAIIALQLPDDYEGWRDYLHRVAHNMDEMYRIDSINSASRGPQHQGVPRHANLAPTTPTTPIQDPNVMD</sequence>
<accession>A0A6V8HQK6</accession>
<dbReference type="EMBL" id="DF933856">
    <property type="protein sequence ID" value="GAM44076.1"/>
    <property type="molecule type" value="Genomic_DNA"/>
</dbReference>
<organism evidence="2 3">
    <name type="scientific">Talaromyces pinophilus</name>
    <name type="common">Penicillium pinophilum</name>
    <dbReference type="NCBI Taxonomy" id="128442"/>
    <lineage>
        <taxon>Eukaryota</taxon>
        <taxon>Fungi</taxon>
        <taxon>Dikarya</taxon>
        <taxon>Ascomycota</taxon>
        <taxon>Pezizomycotina</taxon>
        <taxon>Eurotiomycetes</taxon>
        <taxon>Eurotiomycetidae</taxon>
        <taxon>Eurotiales</taxon>
        <taxon>Trichocomaceae</taxon>
        <taxon>Talaromyces</taxon>
        <taxon>Talaromyces sect. Talaromyces</taxon>
    </lineage>
</organism>
<feature type="region of interest" description="Disordered" evidence="1">
    <location>
        <begin position="174"/>
        <end position="206"/>
    </location>
</feature>
<reference evidence="3" key="1">
    <citation type="journal article" date="2015" name="Genome Announc.">
        <title>Draft genome sequence of Talaromyces cellulolyticus strain Y-94, a source of lignocellulosic biomass-degrading enzymes.</title>
        <authorList>
            <person name="Fujii T."/>
            <person name="Koike H."/>
            <person name="Sawayama S."/>
            <person name="Yano S."/>
            <person name="Inoue H."/>
        </authorList>
    </citation>
    <scope>NUCLEOTIDE SEQUENCE [LARGE SCALE GENOMIC DNA]</scope>
    <source>
        <strain evidence="3">Y-94</strain>
    </source>
</reference>